<dbReference type="InterPro" id="IPR014839">
    <property type="entry name" value="Crt10"/>
</dbReference>
<accession>A0A0L0NLS3</accession>
<protein>
    <recommendedName>
        <fullName evidence="4">Pyridine nucleotide-disulfide oxidoreductase family protein</fullName>
    </recommendedName>
</protein>
<dbReference type="Pfam" id="PF08728">
    <property type="entry name" value="CRT10"/>
    <property type="match status" value="2"/>
</dbReference>
<proteinExistence type="predicted"/>
<evidence type="ECO:0000313" key="3">
    <source>
        <dbReference type="Proteomes" id="UP000036947"/>
    </source>
</evidence>
<dbReference type="AlphaFoldDB" id="A0A0L0NLS3"/>
<feature type="compositionally biased region" description="Acidic residues" evidence="1">
    <location>
        <begin position="524"/>
        <end position="543"/>
    </location>
</feature>
<dbReference type="STRING" id="1163406.A0A0L0NLS3"/>
<feature type="non-terminal residue" evidence="2">
    <location>
        <position position="1"/>
    </location>
</feature>
<evidence type="ECO:0008006" key="4">
    <source>
        <dbReference type="Google" id="ProtNLM"/>
    </source>
</evidence>
<dbReference type="Proteomes" id="UP000036947">
    <property type="component" value="Unassembled WGS sequence"/>
</dbReference>
<keyword evidence="3" id="KW-1185">Reference proteome</keyword>
<reference evidence="2 3" key="1">
    <citation type="journal article" date="2015" name="BMC Genomics">
        <title>The genome of the truffle-parasite Tolypocladium ophioglossoides and the evolution of antifungal peptaibiotics.</title>
        <authorList>
            <person name="Quandt C.A."/>
            <person name="Bushley K.E."/>
            <person name="Spatafora J.W."/>
        </authorList>
    </citation>
    <scope>NUCLEOTIDE SEQUENCE [LARGE SCALE GENOMIC DNA]</scope>
    <source>
        <strain evidence="2 3">CBS 100239</strain>
    </source>
</reference>
<organism evidence="2 3">
    <name type="scientific">Tolypocladium ophioglossoides (strain CBS 100239)</name>
    <name type="common">Snaketongue truffleclub</name>
    <name type="synonym">Elaphocordyceps ophioglossoides</name>
    <dbReference type="NCBI Taxonomy" id="1163406"/>
    <lineage>
        <taxon>Eukaryota</taxon>
        <taxon>Fungi</taxon>
        <taxon>Dikarya</taxon>
        <taxon>Ascomycota</taxon>
        <taxon>Pezizomycotina</taxon>
        <taxon>Sordariomycetes</taxon>
        <taxon>Hypocreomycetidae</taxon>
        <taxon>Hypocreales</taxon>
        <taxon>Ophiocordycipitaceae</taxon>
        <taxon>Tolypocladium</taxon>
    </lineage>
</organism>
<feature type="compositionally biased region" description="Polar residues" evidence="1">
    <location>
        <begin position="1"/>
        <end position="15"/>
    </location>
</feature>
<dbReference type="EMBL" id="LFRF01000001">
    <property type="protein sequence ID" value="KND94670.1"/>
    <property type="molecule type" value="Genomic_DNA"/>
</dbReference>
<evidence type="ECO:0000313" key="2">
    <source>
        <dbReference type="EMBL" id="KND94670.1"/>
    </source>
</evidence>
<feature type="region of interest" description="Disordered" evidence="1">
    <location>
        <begin position="516"/>
        <end position="543"/>
    </location>
</feature>
<feature type="region of interest" description="Disordered" evidence="1">
    <location>
        <begin position="101"/>
        <end position="129"/>
    </location>
</feature>
<feature type="region of interest" description="Disordered" evidence="1">
    <location>
        <begin position="1"/>
        <end position="26"/>
    </location>
</feature>
<sequence>HSHRQPSSLSPSHPSVAQAGPCDDKSRLASKHLDHLDRRILISLPYRTLDTCSVNPFHPQRRGPLSAATMDDADEKMDRRPFQAVSVGACYAQTANDRFGDGASQAVRERERSTTLDSQGPFDWPGSDSDDLQDFPGESVYRLVPTMQRYRNNLTALSQLYNLYFVAYQGQIFVYVPRSVPKQTIPRHPDMRLVPEPSEVSFHIGGYQDPVTPHTINHMIVGSLGRQEIVVACYDDGDVIAYYTSEVADWISSRPKMSNTIPPVQKRASHGTRDSVPRPFFHENVGKSAWGLAVHKTTRLIAVSSNRCEVVVFAFALATGNEEKQEPETCSDCSNTGCDDIEQHVRRRARNWRIVVTLGPLADNIPNICFVDDDDGSACLICAVDITGAVWLADIWTPAQGAMRIEPSNCMQLRNSESWPTPSRGWGILALPDTNFLKVKCVEELLGISIKHLGLASKNTLDVGRCIRAIPNNPGLQGTNTGLPDYAVDLSDDLHDDDLVPGAALNVDFQILLGTSEGSGDSDGSSEEDEDGEGADDGDGSDVELDDEVLALEQANNAAPAWVLQAMKQALSAGSSGAPAMRQEEGERPRGPSSARLDMAYFPHNGRVCLVPRETGKLVAFLRRRTDHDEKLVGHLSRMEKFAQRYHVLRLHEKELELRSLEPEDKQELGVLCPQAMNMGRDLSPATKLLFRATSRLSMVVHLPEISLVVVGSPIGRVLLVTPTQLERAEPRGHGILHHGFRVDWVLPRRSDERLYRRTLRPLHGMAVAPMQENGVEGWRDDASRMSVPRRYRLMLHYRNHDILTYEITREEETSKLCVL</sequence>
<dbReference type="OrthoDB" id="5591786at2759"/>
<feature type="region of interest" description="Disordered" evidence="1">
    <location>
        <begin position="574"/>
        <end position="594"/>
    </location>
</feature>
<gene>
    <name evidence="2" type="ORF">TOPH_00087</name>
</gene>
<name>A0A0L0NLS3_TOLOC</name>
<comment type="caution">
    <text evidence="2">The sequence shown here is derived from an EMBL/GenBank/DDBJ whole genome shotgun (WGS) entry which is preliminary data.</text>
</comment>
<evidence type="ECO:0000256" key="1">
    <source>
        <dbReference type="SAM" id="MobiDB-lite"/>
    </source>
</evidence>